<evidence type="ECO:0000256" key="1">
    <source>
        <dbReference type="SAM" id="MobiDB-lite"/>
    </source>
</evidence>
<proteinExistence type="predicted"/>
<protein>
    <submittedName>
        <fullName evidence="4">ABC transporter substrate-binding protein</fullName>
    </submittedName>
</protein>
<comment type="caution">
    <text evidence="4">The sequence shown here is derived from an EMBL/GenBank/DDBJ whole genome shotgun (WGS) entry which is preliminary data.</text>
</comment>
<evidence type="ECO:0000259" key="3">
    <source>
        <dbReference type="Pfam" id="PF00496"/>
    </source>
</evidence>
<dbReference type="Gene3D" id="3.40.190.10">
    <property type="entry name" value="Periplasmic binding protein-like II"/>
    <property type="match status" value="1"/>
</dbReference>
<accession>A0ABU7L5U4</accession>
<sequence>MIRHRRMAAAVAVACSAALVLGACGSGGDSGSEANSTAATVEAGDPVAGGTGRVLQSGEPRSLDPAALSNTWAHQPLLGNALYGTLMITNNDTFELEYKMATDFSSEDGGKTFTLSLQPDLVFSDGTPLEAEAVKYNWDRLKDPALGSTTIRQASEVESTEVIDPHTLRVTLVDPNPQFGQAVVAGALNWVAAPAALEQGREAFDANPIGAGPFTLVNWARQDAIELEKNPQYWDAPKPYLEGLVVRTVADSNQRSNTMTTGGADIAAETNWSNINKAEAAGLQYVVTSTGGGQYAGMNQRRAPFDDERARRAVSLAVDLDAVNTVVYNGEGEVPTTFFPEDSPYYADIPLGETNTEQAQQLFDELAAEGKPVSFTFLSYPTTESRVLAEAIQAQLSAFENVEMNVEVTDFAAVTARAGARDFDMIISSAITQDPDYALSTAFASGSSGNFMGVDNPDLDTALQSGRFGETQEERKQAYDEVQQILADSVVGIWYTRGVPAATFSADTHGVQLFSLGSNLPEELWISSN</sequence>
<gene>
    <name evidence="4" type="ORF">Q7514_05115</name>
</gene>
<dbReference type="InterPro" id="IPR030678">
    <property type="entry name" value="Peptide/Ni-bd"/>
</dbReference>
<organism evidence="4 5">
    <name type="scientific">Rhodococcus artemisiae</name>
    <dbReference type="NCBI Taxonomy" id="714159"/>
    <lineage>
        <taxon>Bacteria</taxon>
        <taxon>Bacillati</taxon>
        <taxon>Actinomycetota</taxon>
        <taxon>Actinomycetes</taxon>
        <taxon>Mycobacteriales</taxon>
        <taxon>Nocardiaceae</taxon>
        <taxon>Rhodococcus</taxon>
    </lineage>
</organism>
<dbReference type="InterPro" id="IPR039424">
    <property type="entry name" value="SBP_5"/>
</dbReference>
<dbReference type="SUPFAM" id="SSF53850">
    <property type="entry name" value="Periplasmic binding protein-like II"/>
    <property type="match status" value="1"/>
</dbReference>
<dbReference type="Gene3D" id="3.10.105.10">
    <property type="entry name" value="Dipeptide-binding Protein, Domain 3"/>
    <property type="match status" value="1"/>
</dbReference>
<name>A0ABU7L5U4_9NOCA</name>
<dbReference type="CDD" id="cd00995">
    <property type="entry name" value="PBP2_NikA_DppA_OppA_like"/>
    <property type="match status" value="1"/>
</dbReference>
<evidence type="ECO:0000313" key="4">
    <source>
        <dbReference type="EMBL" id="MEE2056906.1"/>
    </source>
</evidence>
<reference evidence="4 5" key="1">
    <citation type="submission" date="2023-07" db="EMBL/GenBank/DDBJ databases">
        <authorList>
            <person name="Girao M."/>
            <person name="Carvalho M.F."/>
        </authorList>
    </citation>
    <scope>NUCLEOTIDE SEQUENCE [LARGE SCALE GENOMIC DNA]</scope>
    <source>
        <strain evidence="4 5">YIM65754</strain>
    </source>
</reference>
<keyword evidence="2" id="KW-0732">Signal</keyword>
<feature type="region of interest" description="Disordered" evidence="1">
    <location>
        <begin position="31"/>
        <end position="62"/>
    </location>
</feature>
<feature type="domain" description="Solute-binding protein family 5" evidence="3">
    <location>
        <begin position="96"/>
        <end position="449"/>
    </location>
</feature>
<evidence type="ECO:0000256" key="2">
    <source>
        <dbReference type="SAM" id="SignalP"/>
    </source>
</evidence>
<keyword evidence="5" id="KW-1185">Reference proteome</keyword>
<dbReference type="PIRSF" id="PIRSF002741">
    <property type="entry name" value="MppA"/>
    <property type="match status" value="1"/>
</dbReference>
<dbReference type="Proteomes" id="UP001336020">
    <property type="component" value="Unassembled WGS sequence"/>
</dbReference>
<dbReference type="PROSITE" id="PS51257">
    <property type="entry name" value="PROKAR_LIPOPROTEIN"/>
    <property type="match status" value="1"/>
</dbReference>
<evidence type="ECO:0000313" key="5">
    <source>
        <dbReference type="Proteomes" id="UP001336020"/>
    </source>
</evidence>
<feature type="signal peptide" evidence="2">
    <location>
        <begin position="1"/>
        <end position="23"/>
    </location>
</feature>
<dbReference type="PANTHER" id="PTHR30290">
    <property type="entry name" value="PERIPLASMIC BINDING COMPONENT OF ABC TRANSPORTER"/>
    <property type="match status" value="1"/>
</dbReference>
<feature type="chain" id="PRO_5046394638" evidence="2">
    <location>
        <begin position="24"/>
        <end position="529"/>
    </location>
</feature>
<dbReference type="EMBL" id="JAUTXY010000002">
    <property type="protein sequence ID" value="MEE2056906.1"/>
    <property type="molecule type" value="Genomic_DNA"/>
</dbReference>
<dbReference type="Pfam" id="PF00496">
    <property type="entry name" value="SBP_bac_5"/>
    <property type="match status" value="1"/>
</dbReference>
<dbReference type="InterPro" id="IPR000914">
    <property type="entry name" value="SBP_5_dom"/>
</dbReference>
<dbReference type="RefSeq" id="WP_330132173.1">
    <property type="nucleotide sequence ID" value="NZ_JAUTXY010000002.1"/>
</dbReference>